<name>A0AAV5VD03_9BILA</name>
<feature type="domain" description="N-acetyltransferase" evidence="1">
    <location>
        <begin position="48"/>
        <end position="103"/>
    </location>
</feature>
<protein>
    <recommendedName>
        <fullName evidence="1">N-acetyltransferase domain-containing protein</fullName>
    </recommendedName>
</protein>
<evidence type="ECO:0000313" key="3">
    <source>
        <dbReference type="Proteomes" id="UP001432322"/>
    </source>
</evidence>
<proteinExistence type="predicted"/>
<feature type="non-terminal residue" evidence="2">
    <location>
        <position position="1"/>
    </location>
</feature>
<keyword evidence="3" id="KW-1185">Reference proteome</keyword>
<comment type="caution">
    <text evidence="2">The sequence shown here is derived from an EMBL/GenBank/DDBJ whole genome shotgun (WGS) entry which is preliminary data.</text>
</comment>
<dbReference type="InterPro" id="IPR052729">
    <property type="entry name" value="Acyl/Acetyltrans_Enzymes"/>
</dbReference>
<evidence type="ECO:0000313" key="2">
    <source>
        <dbReference type="EMBL" id="GMT16073.1"/>
    </source>
</evidence>
<accession>A0AAV5VD03</accession>
<dbReference type="PANTHER" id="PTHR47237:SF1">
    <property type="entry name" value="SLL0310 PROTEIN"/>
    <property type="match status" value="1"/>
</dbReference>
<sequence length="312" mass="35329">RMSIPPYTLVDEGSDLLWKTFQNQIRDMNWTLDDNIGLKLLPILPTTRCVFARKNEDGSFLGCVVWNEYDEMAFIGFYIVRPDLKKRGLGSKIWARAMERIRPTKRIIGLRAYPEMAPYYAAKDTPVETSRLRSNILTCAEMREFCGKYPTSSGTLVLVSQMTQEQRADILRFNVEITGRDRSDLLLRFLSSPIFEGVALINQEGKIFAFAGITTFGFAKDNFFKLAPVYASSLSEFATLIAALIPYCEKISLDSKIIVHILTGTVGERELEPLLGNPQDVELVTLFSSNIEDKFNVNVCYSPHNSCCHYDA</sequence>
<dbReference type="InterPro" id="IPR000182">
    <property type="entry name" value="GNAT_dom"/>
</dbReference>
<dbReference type="CDD" id="cd04301">
    <property type="entry name" value="NAT_SF"/>
    <property type="match status" value="1"/>
</dbReference>
<dbReference type="InterPro" id="IPR016181">
    <property type="entry name" value="Acyl_CoA_acyltransferase"/>
</dbReference>
<dbReference type="GO" id="GO:0016747">
    <property type="term" value="F:acyltransferase activity, transferring groups other than amino-acyl groups"/>
    <property type="evidence" value="ECO:0007669"/>
    <property type="project" value="InterPro"/>
</dbReference>
<dbReference type="SUPFAM" id="SSF55729">
    <property type="entry name" value="Acyl-CoA N-acyltransferases (Nat)"/>
    <property type="match status" value="1"/>
</dbReference>
<dbReference type="Proteomes" id="UP001432322">
    <property type="component" value="Unassembled WGS sequence"/>
</dbReference>
<dbReference type="EMBL" id="BTSY01000002">
    <property type="protein sequence ID" value="GMT16073.1"/>
    <property type="molecule type" value="Genomic_DNA"/>
</dbReference>
<dbReference type="AlphaFoldDB" id="A0AAV5VD03"/>
<reference evidence="2" key="1">
    <citation type="submission" date="2023-10" db="EMBL/GenBank/DDBJ databases">
        <title>Genome assembly of Pristionchus species.</title>
        <authorList>
            <person name="Yoshida K."/>
            <person name="Sommer R.J."/>
        </authorList>
    </citation>
    <scope>NUCLEOTIDE SEQUENCE</scope>
    <source>
        <strain evidence="2">RS5133</strain>
    </source>
</reference>
<organism evidence="2 3">
    <name type="scientific">Pristionchus fissidentatus</name>
    <dbReference type="NCBI Taxonomy" id="1538716"/>
    <lineage>
        <taxon>Eukaryota</taxon>
        <taxon>Metazoa</taxon>
        <taxon>Ecdysozoa</taxon>
        <taxon>Nematoda</taxon>
        <taxon>Chromadorea</taxon>
        <taxon>Rhabditida</taxon>
        <taxon>Rhabditina</taxon>
        <taxon>Diplogasteromorpha</taxon>
        <taxon>Diplogasteroidea</taxon>
        <taxon>Neodiplogasteridae</taxon>
        <taxon>Pristionchus</taxon>
    </lineage>
</organism>
<evidence type="ECO:0000259" key="1">
    <source>
        <dbReference type="Pfam" id="PF00583"/>
    </source>
</evidence>
<dbReference type="Gene3D" id="3.40.630.30">
    <property type="match status" value="1"/>
</dbReference>
<gene>
    <name evidence="2" type="ORF">PFISCL1PPCAC_7370</name>
</gene>
<dbReference type="PANTHER" id="PTHR47237">
    <property type="entry name" value="SLL0310 PROTEIN"/>
    <property type="match status" value="1"/>
</dbReference>
<dbReference type="Pfam" id="PF00583">
    <property type="entry name" value="Acetyltransf_1"/>
    <property type="match status" value="1"/>
</dbReference>